<dbReference type="STRING" id="990712.SAMN05216257_104336"/>
<evidence type="ECO:0000313" key="2">
    <source>
        <dbReference type="EMBL" id="SDK76059.1"/>
    </source>
</evidence>
<dbReference type="RefSeq" id="WP_092500538.1">
    <property type="nucleotide sequence ID" value="NZ_FNFV01000004.1"/>
</dbReference>
<evidence type="ECO:0000256" key="1">
    <source>
        <dbReference type="SAM" id="SignalP"/>
    </source>
</evidence>
<protein>
    <recommendedName>
        <fullName evidence="4">Lipoprotein</fullName>
    </recommendedName>
</protein>
<proteinExistence type="predicted"/>
<keyword evidence="3" id="KW-1185">Reference proteome</keyword>
<organism evidence="2 3">
    <name type="scientific">Meinhardsimonia xiamenensis</name>
    <dbReference type="NCBI Taxonomy" id="990712"/>
    <lineage>
        <taxon>Bacteria</taxon>
        <taxon>Pseudomonadati</taxon>
        <taxon>Pseudomonadota</taxon>
        <taxon>Alphaproteobacteria</taxon>
        <taxon>Rhodobacterales</taxon>
        <taxon>Paracoccaceae</taxon>
        <taxon>Meinhardsimonia</taxon>
    </lineage>
</organism>
<dbReference type="Proteomes" id="UP000199328">
    <property type="component" value="Unassembled WGS sequence"/>
</dbReference>
<dbReference type="AlphaFoldDB" id="A0A1G9EIX5"/>
<name>A0A1G9EIX5_9RHOB</name>
<feature type="signal peptide" evidence="1">
    <location>
        <begin position="1"/>
        <end position="22"/>
    </location>
</feature>
<dbReference type="EMBL" id="FNFV01000004">
    <property type="protein sequence ID" value="SDK76059.1"/>
    <property type="molecule type" value="Genomic_DNA"/>
</dbReference>
<sequence>MTRLISSLLLGTLGLATGAATARETAGNCAERARVLEHLAQRYGETRQSIGLASNNAVIEVFASRETGSWTIIMTLPTGVTCLLASGQAYERLDEPLPGTGHDA</sequence>
<accession>A0A1G9EIX5</accession>
<reference evidence="3" key="1">
    <citation type="submission" date="2016-10" db="EMBL/GenBank/DDBJ databases">
        <authorList>
            <person name="Varghese N."/>
            <person name="Submissions S."/>
        </authorList>
    </citation>
    <scope>NUCLEOTIDE SEQUENCE [LARGE SCALE GENOMIC DNA]</scope>
    <source>
        <strain evidence="3">CGMCC 1.10789</strain>
    </source>
</reference>
<evidence type="ECO:0008006" key="4">
    <source>
        <dbReference type="Google" id="ProtNLM"/>
    </source>
</evidence>
<dbReference type="OrthoDB" id="9810895at2"/>
<feature type="chain" id="PRO_5011523834" description="Lipoprotein" evidence="1">
    <location>
        <begin position="23"/>
        <end position="104"/>
    </location>
</feature>
<gene>
    <name evidence="2" type="ORF">SAMN05216257_104336</name>
</gene>
<keyword evidence="1" id="KW-0732">Signal</keyword>
<evidence type="ECO:0000313" key="3">
    <source>
        <dbReference type="Proteomes" id="UP000199328"/>
    </source>
</evidence>